<evidence type="ECO:0008006" key="4">
    <source>
        <dbReference type="Google" id="ProtNLM"/>
    </source>
</evidence>
<dbReference type="Proteomes" id="UP001202922">
    <property type="component" value="Unassembled WGS sequence"/>
</dbReference>
<proteinExistence type="predicted"/>
<name>A0ABS9TVX3_9MICC</name>
<feature type="transmembrane region" description="Helical" evidence="1">
    <location>
        <begin position="192"/>
        <end position="212"/>
    </location>
</feature>
<feature type="transmembrane region" description="Helical" evidence="1">
    <location>
        <begin position="82"/>
        <end position="107"/>
    </location>
</feature>
<evidence type="ECO:0000313" key="3">
    <source>
        <dbReference type="Proteomes" id="UP001202922"/>
    </source>
</evidence>
<organism evidence="2 3">
    <name type="scientific">Sinomonas terrae</name>
    <dbReference type="NCBI Taxonomy" id="2908838"/>
    <lineage>
        <taxon>Bacteria</taxon>
        <taxon>Bacillati</taxon>
        <taxon>Actinomycetota</taxon>
        <taxon>Actinomycetes</taxon>
        <taxon>Micrococcales</taxon>
        <taxon>Micrococcaceae</taxon>
        <taxon>Sinomonas</taxon>
    </lineage>
</organism>
<keyword evidence="1" id="KW-0472">Membrane</keyword>
<dbReference type="RefSeq" id="WP_241050408.1">
    <property type="nucleotide sequence ID" value="NZ_JAKZBV010000001.1"/>
</dbReference>
<gene>
    <name evidence="2" type="ORF">L0M17_01000</name>
</gene>
<feature type="transmembrane region" description="Helical" evidence="1">
    <location>
        <begin position="218"/>
        <end position="238"/>
    </location>
</feature>
<keyword evidence="1" id="KW-1133">Transmembrane helix</keyword>
<evidence type="ECO:0000313" key="2">
    <source>
        <dbReference type="EMBL" id="MCH6468573.1"/>
    </source>
</evidence>
<protein>
    <recommendedName>
        <fullName evidence="4">DUF4386 domain-containing protein</fullName>
    </recommendedName>
</protein>
<sequence>MTDLSASLPSREAPRLRRRPDGPNAGILAVVALCLSVAAALLLMVISPTVSSPGVVSAAPYPPPSAPSDVVGRFFGDHAFSATLIGFLAFGASVPLAIYAATLYSRLLRLGIRVPGPSIGFAGGIVASIALAVSALLVWALGATGAEAPAAVVHLVAVVAFALGGVGFATGLGLLIAGIAVPALILRLTPRWLAWAGLVLAALGELSFFTLLVPGAAYLLPVVRFAGLGWLAVVGFLLPQNRHDVPNRAEPNRTRPNQTGQGS</sequence>
<comment type="caution">
    <text evidence="2">The sequence shown here is derived from an EMBL/GenBank/DDBJ whole genome shotgun (WGS) entry which is preliminary data.</text>
</comment>
<dbReference type="EMBL" id="JAKZBV010000001">
    <property type="protein sequence ID" value="MCH6468573.1"/>
    <property type="molecule type" value="Genomic_DNA"/>
</dbReference>
<feature type="transmembrane region" description="Helical" evidence="1">
    <location>
        <begin position="119"/>
        <end position="140"/>
    </location>
</feature>
<keyword evidence="1" id="KW-0812">Transmembrane</keyword>
<keyword evidence="3" id="KW-1185">Reference proteome</keyword>
<evidence type="ECO:0000256" key="1">
    <source>
        <dbReference type="SAM" id="Phobius"/>
    </source>
</evidence>
<feature type="transmembrane region" description="Helical" evidence="1">
    <location>
        <begin position="152"/>
        <end position="185"/>
    </location>
</feature>
<accession>A0ABS9TVX3</accession>
<reference evidence="2 3" key="1">
    <citation type="submission" date="2022-03" db="EMBL/GenBank/DDBJ databases">
        <title>Sinomonas sp. isolated from a soil.</title>
        <authorList>
            <person name="Han J."/>
            <person name="Kim D.-U."/>
        </authorList>
    </citation>
    <scope>NUCLEOTIDE SEQUENCE [LARGE SCALE GENOMIC DNA]</scope>
    <source>
        <strain evidence="2 3">5-5</strain>
    </source>
</reference>